<evidence type="ECO:0000313" key="7">
    <source>
        <dbReference type="EMBL" id="AHJ61759.1"/>
    </source>
</evidence>
<gene>
    <name evidence="5" type="primary">hrcA</name>
    <name evidence="7" type="ORF">GbCGDNIH3_0024</name>
</gene>
<evidence type="ECO:0000256" key="1">
    <source>
        <dbReference type="ARBA" id="ARBA00022491"/>
    </source>
</evidence>
<evidence type="ECO:0000256" key="2">
    <source>
        <dbReference type="ARBA" id="ARBA00023015"/>
    </source>
</evidence>
<reference evidence="8" key="1">
    <citation type="submission" date="2012-06" db="EMBL/GenBank/DDBJ databases">
        <title>Genome analysis of multiple Granulibacter bethesdensis isolates demonstrates substantial genome diversity.</title>
        <authorList>
            <person name="Greenberg D.E."/>
            <person name="Porcella S.F."/>
            <person name="Zarember K."/>
            <person name="Zelazny A.M."/>
            <person name="Bruno D."/>
            <person name="Martens C."/>
            <person name="Barbian K.D."/>
            <person name="Jaske E."/>
            <person name="Holland S.M."/>
        </authorList>
    </citation>
    <scope>NUCLEOTIDE SEQUENCE [LARGE SCALE GENOMIC DNA]</scope>
    <source>
        <strain evidence="8">CGDNIH3</strain>
    </source>
</reference>
<protein>
    <recommendedName>
        <fullName evidence="5">Heat-inducible transcription repressor HrcA</fullName>
    </recommendedName>
</protein>
<organism evidence="7 8">
    <name type="scientific">Granulibacter bethesdensis</name>
    <dbReference type="NCBI Taxonomy" id="364410"/>
    <lineage>
        <taxon>Bacteria</taxon>
        <taxon>Pseudomonadati</taxon>
        <taxon>Pseudomonadota</taxon>
        <taxon>Alphaproteobacteria</taxon>
        <taxon>Acetobacterales</taxon>
        <taxon>Acetobacteraceae</taxon>
        <taxon>Granulibacter</taxon>
    </lineage>
</organism>
<dbReference type="InterPro" id="IPR029016">
    <property type="entry name" value="GAF-like_dom_sf"/>
</dbReference>
<evidence type="ECO:0000313" key="8">
    <source>
        <dbReference type="Proteomes" id="UP000019438"/>
    </source>
</evidence>
<dbReference type="EMBL" id="CP003181">
    <property type="protein sequence ID" value="AHJ61759.1"/>
    <property type="molecule type" value="Genomic_DNA"/>
</dbReference>
<dbReference type="SUPFAM" id="SSF55781">
    <property type="entry name" value="GAF domain-like"/>
    <property type="match status" value="1"/>
</dbReference>
<evidence type="ECO:0000256" key="4">
    <source>
        <dbReference type="ARBA" id="ARBA00023163"/>
    </source>
</evidence>
<proteinExistence type="inferred from homology"/>
<dbReference type="Proteomes" id="UP000019438">
    <property type="component" value="Chromosome"/>
</dbReference>
<dbReference type="InterPro" id="IPR021153">
    <property type="entry name" value="HrcA_C"/>
</dbReference>
<feature type="domain" description="Heat-inducible transcription repressor HrcA C-terminal" evidence="6">
    <location>
        <begin position="137"/>
        <end position="359"/>
    </location>
</feature>
<sequence length="379" mass="39740">MPRSVSSSPRSSGLGKVLGANLPVSPLPAGLTAGLDTRSAAILREIVEQYVETGEPVGSRTLSRRLPVNLSPATIRNVMADLTDAGLLFAPHTSAGRLPTDRGLRLFVDGLLQFGALSEEEQNSIAASLEARGRSLEDTLTEASTLLSGLSSAAGLVLAPKSEGALRHIEFVPLSTGRALVIMVTSEGQVENRVMEIPPGLPPSALQQAANYLNARLSNKPLADLRRLVTEEITANRTQLDTLAAQVVEAGLATWSGEERGGNLIVRGQGKLLADAVQAGQLAAIQMLFDQLEAQETILRLLDLAENSDGVRIFIGAESGLFGASGLSMVVAPARNDANRIVGAIGVIGPTRINYGRIIPVVDYTARVIGRLLGGAGQI</sequence>
<dbReference type="PANTHER" id="PTHR34824:SF1">
    <property type="entry name" value="HEAT-INDUCIBLE TRANSCRIPTION REPRESSOR HRCA"/>
    <property type="match status" value="1"/>
</dbReference>
<dbReference type="Gene3D" id="1.10.10.10">
    <property type="entry name" value="Winged helix-like DNA-binding domain superfamily/Winged helix DNA-binding domain"/>
    <property type="match status" value="1"/>
</dbReference>
<dbReference type="InterPro" id="IPR023120">
    <property type="entry name" value="WHTH_transcript_rep_HrcA_IDD"/>
</dbReference>
<dbReference type="PANTHER" id="PTHR34824">
    <property type="entry name" value="HEAT-INDUCIBLE TRANSCRIPTION REPRESSOR HRCA"/>
    <property type="match status" value="1"/>
</dbReference>
<keyword evidence="2 5" id="KW-0805">Transcription regulation</keyword>
<dbReference type="Pfam" id="PF01628">
    <property type="entry name" value="HrcA"/>
    <property type="match status" value="1"/>
</dbReference>
<comment type="function">
    <text evidence="5">Negative regulator of class I heat shock genes (grpE-dnaK-dnaJ and groELS operons). Prevents heat-shock induction of these operons.</text>
</comment>
<dbReference type="InterPro" id="IPR036390">
    <property type="entry name" value="WH_DNA-bd_sf"/>
</dbReference>
<keyword evidence="3 5" id="KW-0346">Stress response</keyword>
<accession>A0AAN0RBD7</accession>
<dbReference type="PIRSF" id="PIRSF005485">
    <property type="entry name" value="HrcA"/>
    <property type="match status" value="1"/>
</dbReference>
<keyword evidence="1 5" id="KW-0678">Repressor</keyword>
<keyword evidence="4 5" id="KW-0804">Transcription</keyword>
<dbReference type="Gene3D" id="3.30.390.60">
    <property type="entry name" value="Heat-inducible transcription repressor hrca homolog, domain 3"/>
    <property type="match status" value="1"/>
</dbReference>
<dbReference type="GO" id="GO:0003677">
    <property type="term" value="F:DNA binding"/>
    <property type="evidence" value="ECO:0007669"/>
    <property type="project" value="InterPro"/>
</dbReference>
<dbReference type="RefSeq" id="WP_025285616.1">
    <property type="nucleotide sequence ID" value="NZ_CP003181.2"/>
</dbReference>
<evidence type="ECO:0000259" key="6">
    <source>
        <dbReference type="Pfam" id="PF01628"/>
    </source>
</evidence>
<name>A0AAN0RBD7_9PROT</name>
<dbReference type="AlphaFoldDB" id="A0AAN0RBD7"/>
<dbReference type="KEGG" id="gbc:GbCGDNIH3_0024"/>
<dbReference type="NCBIfam" id="TIGR00331">
    <property type="entry name" value="hrcA"/>
    <property type="match status" value="1"/>
</dbReference>
<evidence type="ECO:0000256" key="3">
    <source>
        <dbReference type="ARBA" id="ARBA00023016"/>
    </source>
</evidence>
<dbReference type="InterPro" id="IPR036388">
    <property type="entry name" value="WH-like_DNA-bd_sf"/>
</dbReference>
<dbReference type="HAMAP" id="MF_00081">
    <property type="entry name" value="HrcA"/>
    <property type="match status" value="1"/>
</dbReference>
<evidence type="ECO:0000256" key="5">
    <source>
        <dbReference type="HAMAP-Rule" id="MF_00081"/>
    </source>
</evidence>
<dbReference type="GO" id="GO:0045892">
    <property type="term" value="P:negative regulation of DNA-templated transcription"/>
    <property type="evidence" value="ECO:0007669"/>
    <property type="project" value="UniProtKB-UniRule"/>
</dbReference>
<dbReference type="Gene3D" id="3.30.450.40">
    <property type="match status" value="1"/>
</dbReference>
<comment type="similarity">
    <text evidence="5">Belongs to the HrcA family.</text>
</comment>
<dbReference type="SUPFAM" id="SSF46785">
    <property type="entry name" value="Winged helix' DNA-binding domain"/>
    <property type="match status" value="1"/>
</dbReference>
<dbReference type="InterPro" id="IPR002571">
    <property type="entry name" value="HrcA"/>
</dbReference>